<reference evidence="4" key="1">
    <citation type="submission" date="2021-01" db="EMBL/GenBank/DDBJ databases">
        <authorList>
            <person name="Zahm M."/>
            <person name="Roques C."/>
            <person name="Cabau C."/>
            <person name="Klopp C."/>
            <person name="Donnadieu C."/>
            <person name="Jouanno E."/>
            <person name="Lampietro C."/>
            <person name="Louis A."/>
            <person name="Herpin A."/>
            <person name="Echchiki A."/>
            <person name="Berthelot C."/>
            <person name="Parey E."/>
            <person name="Roest-Crollius H."/>
            <person name="Braasch I."/>
            <person name="Postlethwait J."/>
            <person name="Bobe J."/>
            <person name="Montfort J."/>
            <person name="Bouchez O."/>
            <person name="Begum T."/>
            <person name="Mejri S."/>
            <person name="Adams A."/>
            <person name="Chen W.-J."/>
            <person name="Guiguen Y."/>
        </authorList>
    </citation>
    <scope>NUCLEOTIDE SEQUENCE</scope>
    <source>
        <tissue evidence="4">Blood</tissue>
    </source>
</reference>
<comment type="caution">
    <text evidence="4">The sequence shown here is derived from an EMBL/GenBank/DDBJ whole genome shotgun (WGS) entry which is preliminary data.</text>
</comment>
<evidence type="ECO:0000313" key="4">
    <source>
        <dbReference type="EMBL" id="KAI1882818.1"/>
    </source>
</evidence>
<organism evidence="4 5">
    <name type="scientific">Albula goreensis</name>
    <dbReference type="NCBI Taxonomy" id="1534307"/>
    <lineage>
        <taxon>Eukaryota</taxon>
        <taxon>Metazoa</taxon>
        <taxon>Chordata</taxon>
        <taxon>Craniata</taxon>
        <taxon>Vertebrata</taxon>
        <taxon>Euteleostomi</taxon>
        <taxon>Actinopterygii</taxon>
        <taxon>Neopterygii</taxon>
        <taxon>Teleostei</taxon>
        <taxon>Albuliformes</taxon>
        <taxon>Albulidae</taxon>
        <taxon>Albula</taxon>
    </lineage>
</organism>
<dbReference type="InterPro" id="IPR029311">
    <property type="entry name" value="CCDC50_N"/>
</dbReference>
<dbReference type="EMBL" id="JAERUA010000024">
    <property type="protein sequence ID" value="KAI1882818.1"/>
    <property type="molecule type" value="Genomic_DNA"/>
</dbReference>
<dbReference type="Pfam" id="PF15295">
    <property type="entry name" value="CCDC50_N"/>
    <property type="match status" value="1"/>
</dbReference>
<dbReference type="PANTHER" id="PTHR22115:SF1">
    <property type="entry name" value="COILED-COIL DOMAIN-CONTAINING PROTEIN 50"/>
    <property type="match status" value="1"/>
</dbReference>
<sequence>MADFAIDQDNLPGVKDVCRDFAVLEDHCLAYSLQEQEIENHLASNVHRSQLMQKDLRVAKQMQEEEDVQAKVRVQSLHRHIEQNDNEIAKELQVQLVRQAEQQWQQEQKDEAIARKLLEKEMKEEKKKKKKQGASSVEPYRDDRGGSPRGSRHAPPEPSWAGRSQRDPRAARGGLSRDGGASRSVFYADGEGARVARDPAVQRKEKPARPPPPQYRERVKDGALEGGGGVENNRDRDEHKADGQQEACGISRVRPDETWTSGFEESGPGRGGTAETQDLQDTWGEVPKMQQLTREDRPPSQQHPGDPGWKAGGYYDMKEVIQGVNQLDLQDQEWRDMEVARRIQEEELKSCQADTRAAQVAQDEEIARLLMEEERRGHKSGRDWEKRRPNGERRAGVEEVVRPRLKDDSQSQRPKSQRPARPPPPTHSQSMELPRMRTPTRPASSCKGIPHRQ</sequence>
<dbReference type="OrthoDB" id="9994767at2759"/>
<feature type="compositionally biased region" description="Basic and acidic residues" evidence="2">
    <location>
        <begin position="232"/>
        <end position="243"/>
    </location>
</feature>
<feature type="domain" description="Coiled-coil" evidence="3">
    <location>
        <begin position="6"/>
        <end position="129"/>
    </location>
</feature>
<evidence type="ECO:0000256" key="1">
    <source>
        <dbReference type="ARBA" id="ARBA00023054"/>
    </source>
</evidence>
<proteinExistence type="predicted"/>
<keyword evidence="1" id="KW-0175">Coiled coil</keyword>
<gene>
    <name evidence="4" type="ORF">AGOR_G00238830</name>
</gene>
<feature type="region of interest" description="Disordered" evidence="2">
    <location>
        <begin position="123"/>
        <end position="313"/>
    </location>
</feature>
<dbReference type="PANTHER" id="PTHR22115">
    <property type="entry name" value="C3ORF6 PROTEIN-RELATED"/>
    <property type="match status" value="1"/>
</dbReference>
<dbReference type="Proteomes" id="UP000829720">
    <property type="component" value="Unassembled WGS sequence"/>
</dbReference>
<dbReference type="GO" id="GO:0005737">
    <property type="term" value="C:cytoplasm"/>
    <property type="evidence" value="ECO:0007669"/>
    <property type="project" value="TreeGrafter"/>
</dbReference>
<keyword evidence="5" id="KW-1185">Reference proteome</keyword>
<name>A0A8T3CJK0_9TELE</name>
<accession>A0A8T3CJK0</accession>
<evidence type="ECO:0000256" key="2">
    <source>
        <dbReference type="SAM" id="MobiDB-lite"/>
    </source>
</evidence>
<feature type="compositionally biased region" description="Basic and acidic residues" evidence="2">
    <location>
        <begin position="371"/>
        <end position="410"/>
    </location>
</feature>
<feature type="compositionally biased region" description="Basic and acidic residues" evidence="2">
    <location>
        <begin position="191"/>
        <end position="208"/>
    </location>
</feature>
<dbReference type="GO" id="GO:0031625">
    <property type="term" value="F:ubiquitin protein ligase binding"/>
    <property type="evidence" value="ECO:0007669"/>
    <property type="project" value="TreeGrafter"/>
</dbReference>
<dbReference type="AlphaFoldDB" id="A0A8T3CJK0"/>
<evidence type="ECO:0000259" key="3">
    <source>
        <dbReference type="Pfam" id="PF15295"/>
    </source>
</evidence>
<evidence type="ECO:0000313" key="5">
    <source>
        <dbReference type="Proteomes" id="UP000829720"/>
    </source>
</evidence>
<protein>
    <recommendedName>
        <fullName evidence="3">Coiled-coil domain-containing protein</fullName>
    </recommendedName>
</protein>
<feature type="region of interest" description="Disordered" evidence="2">
    <location>
        <begin position="371"/>
        <end position="453"/>
    </location>
</feature>
<dbReference type="InterPro" id="IPR039303">
    <property type="entry name" value="CCDC50"/>
</dbReference>